<gene>
    <name evidence="13" type="ORF">BN9_096310</name>
</gene>
<keyword evidence="6" id="KW-0540">Nuclease</keyword>
<dbReference type="InterPro" id="IPR047151">
    <property type="entry name" value="RNZ2-like"/>
</dbReference>
<dbReference type="GO" id="GO:0005739">
    <property type="term" value="C:mitochondrion"/>
    <property type="evidence" value="ECO:0007669"/>
    <property type="project" value="TreeGrafter"/>
</dbReference>
<keyword evidence="5" id="KW-0819">tRNA processing</keyword>
<dbReference type="EC" id="3.1.26.11" evidence="4"/>
<evidence type="ECO:0000256" key="5">
    <source>
        <dbReference type="ARBA" id="ARBA00022694"/>
    </source>
</evidence>
<comment type="similarity">
    <text evidence="3">Belongs to the RNase Z family.</text>
</comment>
<evidence type="ECO:0000256" key="7">
    <source>
        <dbReference type="ARBA" id="ARBA00022723"/>
    </source>
</evidence>
<evidence type="ECO:0000256" key="3">
    <source>
        <dbReference type="ARBA" id="ARBA00007823"/>
    </source>
</evidence>
<evidence type="ECO:0000313" key="13">
    <source>
        <dbReference type="EMBL" id="CCI48501.1"/>
    </source>
</evidence>
<keyword evidence="14" id="KW-1185">Reference proteome</keyword>
<dbReference type="PANTHER" id="PTHR12553">
    <property type="entry name" value="ZINC PHOSPHODIESTERASE ELAC PROTEIN 2"/>
    <property type="match status" value="1"/>
</dbReference>
<keyword evidence="10" id="KW-0862">Zinc</keyword>
<comment type="cofactor">
    <cofactor evidence="2">
        <name>Zn(2+)</name>
        <dbReference type="ChEBI" id="CHEBI:29105"/>
    </cofactor>
</comment>
<name>A0A024GNZ7_9STRA</name>
<dbReference type="InterPro" id="IPR001279">
    <property type="entry name" value="Metallo-B-lactamas"/>
</dbReference>
<sequence>MVVQVHVLSTESIELSPTLVVSTDKERFIFNVGDGIQRLCMEHRIRLSKLRHLFLTQLSVKSVGGLPGMILTISDTCEKEAVHVYGPPMTQKYMHATRHFLSRPNMSIKTTEIGSCTPAGGKRQIVYKGEVIIHAIPMHCKSKRKHCEISNAGPSEKIEQGFMWQASNVAISYVIETPPQRGKFLVDRAIALGVPKGRMFGQLHQGKSVELSNGQIVHSHDCVSPSLPGAVCLLISCPTFDYIDELVSWEGWNIFQNGEKVVAEEKRNVRVIYHLAEENILSDARYVKWLQKFGDDVDHVILNHFACPNMSVFRASTQLQSQLHAEFPLLIPSNDYERKSIESGEEWTTWMQASNWQRFRSVILGESLLQYTLSPVSQRGFHRGNCLQLIQKPEIPDSGISNPKLDISIPRIIFLGTGCAIPSKFRNVSGIYLLLHGIDAQCGGLLLDCGEGSLGQLYRAVGGNHPMLAQVVSQLQCIWISHNHADHHLGILRILCQRSHVGYNEPLLIIGPTQIRYWLEEYCQIDRSIQSSYRFVDNRVFNPNDSNFDPNHNTRRETLRFLYEKLSLASFLTVPVKHAHLSYAVVFQYAGSLTIDSKEANNQIHKIAYSGDCRPSVDLVSAATDAYLFIHEATFDDTLEKEAKDKSHSTFSEAIQVARNARARHVILTHFSQRYPTMSVSNSDAISILAAFDLLTLPLGELRQDHLLETCRKFLE</sequence>
<accession>A0A024GNZ7</accession>
<dbReference type="GO" id="GO:0042781">
    <property type="term" value="F:3'-tRNA processing endoribonuclease activity"/>
    <property type="evidence" value="ECO:0007669"/>
    <property type="project" value="UniProtKB-EC"/>
</dbReference>
<evidence type="ECO:0000256" key="8">
    <source>
        <dbReference type="ARBA" id="ARBA00022759"/>
    </source>
</evidence>
<evidence type="ECO:0000259" key="11">
    <source>
        <dbReference type="Pfam" id="PF12706"/>
    </source>
</evidence>
<evidence type="ECO:0000256" key="6">
    <source>
        <dbReference type="ARBA" id="ARBA00022722"/>
    </source>
</evidence>
<dbReference type="GO" id="GO:0046872">
    <property type="term" value="F:metal ion binding"/>
    <property type="evidence" value="ECO:0007669"/>
    <property type="project" value="UniProtKB-KW"/>
</dbReference>
<dbReference type="EMBL" id="CAIX01000229">
    <property type="protein sequence ID" value="CCI48501.1"/>
    <property type="molecule type" value="Genomic_DNA"/>
</dbReference>
<dbReference type="FunCoup" id="A0A024GNZ7">
    <property type="interactions" value="460"/>
</dbReference>
<feature type="domain" description="Metallo-beta-lactamase" evidence="11">
    <location>
        <begin position="445"/>
        <end position="671"/>
    </location>
</feature>
<dbReference type="GO" id="GO:1990180">
    <property type="term" value="P:mitochondrial tRNA 3'-end processing"/>
    <property type="evidence" value="ECO:0007669"/>
    <property type="project" value="TreeGrafter"/>
</dbReference>
<dbReference type="Proteomes" id="UP000053237">
    <property type="component" value="Unassembled WGS sequence"/>
</dbReference>
<keyword evidence="7" id="KW-0479">Metal-binding</keyword>
<dbReference type="InParanoid" id="A0A024GNZ7"/>
<evidence type="ECO:0000256" key="9">
    <source>
        <dbReference type="ARBA" id="ARBA00022801"/>
    </source>
</evidence>
<evidence type="ECO:0000259" key="12">
    <source>
        <dbReference type="Pfam" id="PF13691"/>
    </source>
</evidence>
<comment type="caution">
    <text evidence="13">The sequence shown here is derived from an EMBL/GenBank/DDBJ whole genome shotgun (WGS) entry which is preliminary data.</text>
</comment>
<dbReference type="SUPFAM" id="SSF56281">
    <property type="entry name" value="Metallo-hydrolase/oxidoreductase"/>
    <property type="match status" value="2"/>
</dbReference>
<keyword evidence="9" id="KW-0378">Hydrolase</keyword>
<dbReference type="InterPro" id="IPR036866">
    <property type="entry name" value="RibonucZ/Hydroxyglut_hydro"/>
</dbReference>
<proteinExistence type="inferred from homology"/>
<organism evidence="13 14">
    <name type="scientific">Albugo candida</name>
    <dbReference type="NCBI Taxonomy" id="65357"/>
    <lineage>
        <taxon>Eukaryota</taxon>
        <taxon>Sar</taxon>
        <taxon>Stramenopiles</taxon>
        <taxon>Oomycota</taxon>
        <taxon>Peronosporomycetes</taxon>
        <taxon>Albuginales</taxon>
        <taxon>Albuginaceae</taxon>
        <taxon>Albugo</taxon>
    </lineage>
</organism>
<evidence type="ECO:0000313" key="14">
    <source>
        <dbReference type="Proteomes" id="UP000053237"/>
    </source>
</evidence>
<evidence type="ECO:0000256" key="4">
    <source>
        <dbReference type="ARBA" id="ARBA00012477"/>
    </source>
</evidence>
<comment type="catalytic activity">
    <reaction evidence="1">
        <text>Endonucleolytic cleavage of RNA, removing extra 3' nucleotides from tRNA precursor, generating 3' termini of tRNAs. A 3'-hydroxy group is left at the tRNA terminus and a 5'-phosphoryl group is left at the trailer molecule.</text>
        <dbReference type="EC" id="3.1.26.11"/>
    </reaction>
</comment>
<evidence type="ECO:0000256" key="1">
    <source>
        <dbReference type="ARBA" id="ARBA00000402"/>
    </source>
</evidence>
<dbReference type="AlphaFoldDB" id="A0A024GNZ7"/>
<dbReference type="CDD" id="cd07718">
    <property type="entry name" value="RNaseZ_ELAC1_ELAC2-C-term-like_MBL-fold"/>
    <property type="match status" value="1"/>
</dbReference>
<dbReference type="Pfam" id="PF13691">
    <property type="entry name" value="Lactamase_B_4"/>
    <property type="match status" value="1"/>
</dbReference>
<dbReference type="STRING" id="65357.A0A024GNZ7"/>
<dbReference type="OrthoDB" id="527344at2759"/>
<dbReference type="Pfam" id="PF12706">
    <property type="entry name" value="Lactamase_B_2"/>
    <property type="match status" value="1"/>
</dbReference>
<dbReference type="PANTHER" id="PTHR12553:SF49">
    <property type="entry name" value="ZINC PHOSPHODIESTERASE ELAC PROTEIN 2"/>
    <property type="match status" value="1"/>
</dbReference>
<protein>
    <recommendedName>
        <fullName evidence="4">ribonuclease Z</fullName>
        <ecNumber evidence="4">3.1.26.11</ecNumber>
    </recommendedName>
</protein>
<evidence type="ECO:0000256" key="2">
    <source>
        <dbReference type="ARBA" id="ARBA00001947"/>
    </source>
</evidence>
<feature type="domain" description="tRNase Z endonuclease" evidence="12">
    <location>
        <begin position="7"/>
        <end position="65"/>
    </location>
</feature>
<evidence type="ECO:0000256" key="10">
    <source>
        <dbReference type="ARBA" id="ARBA00022833"/>
    </source>
</evidence>
<reference evidence="13 14" key="1">
    <citation type="submission" date="2012-05" db="EMBL/GenBank/DDBJ databases">
        <title>Recombination and specialization in a pathogen metapopulation.</title>
        <authorList>
            <person name="Gardiner A."/>
            <person name="Kemen E."/>
            <person name="Schultz-Larsen T."/>
            <person name="MacLean D."/>
            <person name="Van Oosterhout C."/>
            <person name="Jones J.D.G."/>
        </authorList>
    </citation>
    <scope>NUCLEOTIDE SEQUENCE [LARGE SCALE GENOMIC DNA]</scope>
    <source>
        <strain evidence="13 14">Ac Nc2</strain>
    </source>
</reference>
<keyword evidence="8" id="KW-0255">Endonuclease</keyword>
<dbReference type="InterPro" id="IPR027794">
    <property type="entry name" value="tRNase_Z_dom"/>
</dbReference>
<dbReference type="Gene3D" id="3.60.15.10">
    <property type="entry name" value="Ribonuclease Z/Hydroxyacylglutathione hydrolase-like"/>
    <property type="match status" value="2"/>
</dbReference>